<name>A0A5B9NCA0_9CAUD</name>
<dbReference type="Proteomes" id="UP000323818">
    <property type="component" value="Segment"/>
</dbReference>
<keyword evidence="2" id="KW-1185">Reference proteome</keyword>
<accession>A0A5B9NCA0</accession>
<protein>
    <submittedName>
        <fullName evidence="1">Uncharacterized protein</fullName>
    </submittedName>
</protein>
<evidence type="ECO:0000313" key="1">
    <source>
        <dbReference type="EMBL" id="QEG11299.1"/>
    </source>
</evidence>
<proteinExistence type="predicted"/>
<gene>
    <name evidence="1" type="ORF">KPN4_113</name>
</gene>
<dbReference type="EMBL" id="MN101228">
    <property type="protein sequence ID" value="QEG11299.1"/>
    <property type="molecule type" value="Genomic_DNA"/>
</dbReference>
<evidence type="ECO:0000313" key="2">
    <source>
        <dbReference type="Proteomes" id="UP000323818"/>
    </source>
</evidence>
<sequence>MTTSNKFSREWSADMARKNRAARYHNKKTQVHELVKGIVAYVEEGQSGVKVDARTLDYSCILWAKQQGFMLGREGNHIHICWEHWKDIPYIVYDQLRGEYIKWQSSTEDRY</sequence>
<reference evidence="1 2" key="1">
    <citation type="submission" date="2019-06" db="EMBL/GenBank/DDBJ databases">
        <title>Comparative genomics of Klebsiella bacteriophages in the elucidation of host range specificity.</title>
        <authorList>
            <person name="Ku H."/>
            <person name="Brown T."/>
            <person name="Kabwe M."/>
            <person name="Chan H.T."/>
            <person name="Petrovski S."/>
            <person name="Tucci J."/>
        </authorList>
    </citation>
    <scope>NUCLEOTIDE SEQUENCE [LARGE SCALE GENOMIC DNA]</scope>
</reference>
<organism evidence="1 2">
    <name type="scientific">Klebsiella phage KPN4</name>
    <dbReference type="NCBI Taxonomy" id="2601622"/>
    <lineage>
        <taxon>Viruses</taxon>
        <taxon>Duplodnaviria</taxon>
        <taxon>Heunggongvirae</taxon>
        <taxon>Uroviricota</taxon>
        <taxon>Caudoviricetes</taxon>
        <taxon>Demerecviridae</taxon>
        <taxon>Sugarlandvirus</taxon>
        <taxon>Sugarlandvirus KPN4</taxon>
    </lineage>
</organism>